<dbReference type="Pfam" id="PF00294">
    <property type="entry name" value="PfkB"/>
    <property type="match status" value="1"/>
</dbReference>
<proteinExistence type="predicted"/>
<organism evidence="4 5">
    <name type="scientific">Miniimonas arenae</name>
    <dbReference type="NCBI Taxonomy" id="676201"/>
    <lineage>
        <taxon>Bacteria</taxon>
        <taxon>Bacillati</taxon>
        <taxon>Actinomycetota</taxon>
        <taxon>Actinomycetes</taxon>
        <taxon>Micrococcales</taxon>
        <taxon>Beutenbergiaceae</taxon>
        <taxon>Miniimonas</taxon>
    </lineage>
</organism>
<dbReference type="GO" id="GO:0016301">
    <property type="term" value="F:kinase activity"/>
    <property type="evidence" value="ECO:0007669"/>
    <property type="project" value="UniProtKB-KW"/>
</dbReference>
<dbReference type="AlphaFoldDB" id="A0A5C5BAN6"/>
<dbReference type="OrthoDB" id="9795789at2"/>
<sequence>MFAGLATLDVVHHVHRPPGPDEKVTATATYVAAGGPAANAAVTFAALGGRAVLTTVLGSGAVADLVRADLLRYGVEVLDLALPGTALTPPVSAITVTAGTGERSVVGSDARGAPDVEPSAHLLARLGAADVVLLDGHHPRLAVGIARAAHDAGVPVVVDLGRWKPVFDDLAPLTTHAVCSAGVRPPGATSAADTAAHLRRRGVPVVVATAGAGPVRLWSVMPDGEPASGLDLADMAVLVEVPTVPAVDTLGAGDAFHGAYAFAVAHGAGAVEAARLGVEVAAERVQHAGPRAWLAALRR</sequence>
<dbReference type="InterPro" id="IPR011611">
    <property type="entry name" value="PfkB_dom"/>
</dbReference>
<evidence type="ECO:0000256" key="2">
    <source>
        <dbReference type="ARBA" id="ARBA00022777"/>
    </source>
</evidence>
<keyword evidence="1" id="KW-0808">Transferase</keyword>
<dbReference type="InterPro" id="IPR052562">
    <property type="entry name" value="Ketohexokinase-related"/>
</dbReference>
<protein>
    <submittedName>
        <fullName evidence="4">Kinase</fullName>
    </submittedName>
</protein>
<dbReference type="InterPro" id="IPR029056">
    <property type="entry name" value="Ribokinase-like"/>
</dbReference>
<dbReference type="PROSITE" id="PS00584">
    <property type="entry name" value="PFKB_KINASES_2"/>
    <property type="match status" value="1"/>
</dbReference>
<evidence type="ECO:0000259" key="3">
    <source>
        <dbReference type="Pfam" id="PF00294"/>
    </source>
</evidence>
<keyword evidence="2 4" id="KW-0418">Kinase</keyword>
<dbReference type="InterPro" id="IPR002173">
    <property type="entry name" value="Carboh/pur_kinase_PfkB_CS"/>
</dbReference>
<evidence type="ECO:0000256" key="1">
    <source>
        <dbReference type="ARBA" id="ARBA00022679"/>
    </source>
</evidence>
<evidence type="ECO:0000313" key="4">
    <source>
        <dbReference type="EMBL" id="TNU73761.1"/>
    </source>
</evidence>
<gene>
    <name evidence="4" type="ORF">FH969_09800</name>
</gene>
<evidence type="ECO:0000313" key="5">
    <source>
        <dbReference type="Proteomes" id="UP000313849"/>
    </source>
</evidence>
<accession>A0A5C5BAN6</accession>
<dbReference type="Proteomes" id="UP000313849">
    <property type="component" value="Unassembled WGS sequence"/>
</dbReference>
<dbReference type="PANTHER" id="PTHR42774:SF3">
    <property type="entry name" value="KETOHEXOKINASE"/>
    <property type="match status" value="1"/>
</dbReference>
<keyword evidence="5" id="KW-1185">Reference proteome</keyword>
<dbReference type="Gene3D" id="3.40.1190.20">
    <property type="match status" value="1"/>
</dbReference>
<name>A0A5C5BAN6_9MICO</name>
<feature type="domain" description="Carbohydrate kinase PfkB" evidence="3">
    <location>
        <begin position="4"/>
        <end position="292"/>
    </location>
</feature>
<comment type="caution">
    <text evidence="4">The sequence shown here is derived from an EMBL/GenBank/DDBJ whole genome shotgun (WGS) entry which is preliminary data.</text>
</comment>
<dbReference type="PANTHER" id="PTHR42774">
    <property type="entry name" value="PHOSPHOTRANSFERASE SYSTEM TRANSPORT PROTEIN"/>
    <property type="match status" value="1"/>
</dbReference>
<dbReference type="EMBL" id="VENP01000034">
    <property type="protein sequence ID" value="TNU73761.1"/>
    <property type="molecule type" value="Genomic_DNA"/>
</dbReference>
<reference evidence="4 5" key="1">
    <citation type="submission" date="2019-06" db="EMBL/GenBank/DDBJ databases">
        <title>Draft genome sequence of Miniimonas arenae KCTC 19750T isolated from sea sand.</title>
        <authorList>
            <person name="Park S.-J."/>
        </authorList>
    </citation>
    <scope>NUCLEOTIDE SEQUENCE [LARGE SCALE GENOMIC DNA]</scope>
    <source>
        <strain evidence="4 5">KCTC 19750</strain>
    </source>
</reference>
<dbReference type="SUPFAM" id="SSF53613">
    <property type="entry name" value="Ribokinase-like"/>
    <property type="match status" value="1"/>
</dbReference>